<dbReference type="Gene3D" id="3.40.50.2300">
    <property type="match status" value="2"/>
</dbReference>
<dbReference type="RefSeq" id="WP_052897944.1">
    <property type="nucleotide sequence ID" value="NZ_JRXE01000004.1"/>
</dbReference>
<dbReference type="GO" id="GO:0055085">
    <property type="term" value="P:transmembrane transport"/>
    <property type="evidence" value="ECO:0007669"/>
    <property type="project" value="UniProtKB-ARBA"/>
</dbReference>
<comment type="caution">
    <text evidence="5">The sequence shown here is derived from an EMBL/GenBank/DDBJ whole genome shotgun (WGS) entry which is preliminary data.</text>
</comment>
<reference evidence="5 6" key="1">
    <citation type="journal article" date="2015" name="Int. J. Syst. Evol. Microbiol.">
        <title>Erwinia iniecta sp. nov., isolated from Russian wheat aphids (Diuraphis noxia).</title>
        <authorList>
            <person name="Campillo T."/>
            <person name="Luna E."/>
            <person name="Portier P."/>
            <person name="Fischer-Le Saux M."/>
            <person name="Lapitan N."/>
            <person name="Tisserat N.A."/>
            <person name="Leach J.E."/>
        </authorList>
    </citation>
    <scope>NUCLEOTIDE SEQUENCE [LARGE SCALE GENOMIC DNA]</scope>
    <source>
        <strain evidence="5 6">B120</strain>
    </source>
</reference>
<dbReference type="Proteomes" id="UP000037088">
    <property type="component" value="Unassembled WGS sequence"/>
</dbReference>
<dbReference type="Pfam" id="PF00356">
    <property type="entry name" value="LacI"/>
    <property type="match status" value="1"/>
</dbReference>
<feature type="domain" description="HTH lacI-type" evidence="4">
    <location>
        <begin position="4"/>
        <end position="44"/>
    </location>
</feature>
<keyword evidence="6" id="KW-1185">Reference proteome</keyword>
<evidence type="ECO:0000256" key="3">
    <source>
        <dbReference type="ARBA" id="ARBA00023163"/>
    </source>
</evidence>
<evidence type="ECO:0000256" key="2">
    <source>
        <dbReference type="ARBA" id="ARBA00023125"/>
    </source>
</evidence>
<sequence>MKKVTLEQLAKTAGVGVATVDRVLNERGGVSPQTSRKVLEAARDAGLKRILPEEHRHPWQLEVILSGNDSFFFKQLAQDFSEVASGHGYRRLTLHRTFIPESRPDKLAAHIVACSARRDGLIVFAHEYPAIYDALALCKQRGVPVITIVTDLPGVERLCHVGINQLQAGRTAGWLMGKMLHTDGEVIMVSGRFDYSAHRQRIQGFRDVLQQSFPHIRLREVLAGQERRDTISKLLEQQLAQSGEVAGIYNTGLGNSEISEALDRHRLLGKSVFITHELYTTTEALLAKNAVSLTLDQNTRQHAQLAITLMLRHLDSGAQPETYAEGKVEFMLFTWENYR</sequence>
<evidence type="ECO:0000259" key="4">
    <source>
        <dbReference type="PROSITE" id="PS50932"/>
    </source>
</evidence>
<proteinExistence type="predicted"/>
<dbReference type="Pfam" id="PF13407">
    <property type="entry name" value="Peripla_BP_4"/>
    <property type="match status" value="1"/>
</dbReference>
<dbReference type="EMBL" id="JRXE01000004">
    <property type="protein sequence ID" value="KOC91898.1"/>
    <property type="molecule type" value="Genomic_DNA"/>
</dbReference>
<protein>
    <submittedName>
        <fullName evidence="5">Transcriptional regulator</fullName>
    </submittedName>
</protein>
<dbReference type="GO" id="GO:0003700">
    <property type="term" value="F:DNA-binding transcription factor activity"/>
    <property type="evidence" value="ECO:0007669"/>
    <property type="project" value="TreeGrafter"/>
</dbReference>
<dbReference type="InterPro" id="IPR000843">
    <property type="entry name" value="HTH_LacI"/>
</dbReference>
<accession>A0A0L7T955</accession>
<dbReference type="InterPro" id="IPR025997">
    <property type="entry name" value="SBP_2_dom"/>
</dbReference>
<evidence type="ECO:0000313" key="6">
    <source>
        <dbReference type="Proteomes" id="UP000037088"/>
    </source>
</evidence>
<dbReference type="CDD" id="cd06307">
    <property type="entry name" value="PBP1_sugar_binding"/>
    <property type="match status" value="1"/>
</dbReference>
<keyword evidence="2" id="KW-0238">DNA-binding</keyword>
<dbReference type="PROSITE" id="PS50932">
    <property type="entry name" value="HTH_LACI_2"/>
    <property type="match status" value="1"/>
</dbReference>
<dbReference type="PANTHER" id="PTHR30146">
    <property type="entry name" value="LACI-RELATED TRANSCRIPTIONAL REPRESSOR"/>
    <property type="match status" value="1"/>
</dbReference>
<dbReference type="AlphaFoldDB" id="A0A0L7T955"/>
<evidence type="ECO:0000256" key="1">
    <source>
        <dbReference type="ARBA" id="ARBA00023015"/>
    </source>
</evidence>
<name>A0A0L7T955_9GAMM</name>
<dbReference type="InterPro" id="IPR010982">
    <property type="entry name" value="Lambda_DNA-bd_dom_sf"/>
</dbReference>
<dbReference type="SMART" id="SM00354">
    <property type="entry name" value="HTH_LACI"/>
    <property type="match status" value="1"/>
</dbReference>
<dbReference type="SUPFAM" id="SSF53822">
    <property type="entry name" value="Periplasmic binding protein-like I"/>
    <property type="match status" value="1"/>
</dbReference>
<gene>
    <name evidence="5" type="ORF">NG42_03825</name>
</gene>
<dbReference type="CDD" id="cd01392">
    <property type="entry name" value="HTH_LacI"/>
    <property type="match status" value="1"/>
</dbReference>
<dbReference type="PATRIC" id="fig|1560201.3.peg.824"/>
<evidence type="ECO:0000313" key="5">
    <source>
        <dbReference type="EMBL" id="KOC91898.1"/>
    </source>
</evidence>
<dbReference type="SUPFAM" id="SSF47413">
    <property type="entry name" value="lambda repressor-like DNA-binding domains"/>
    <property type="match status" value="1"/>
</dbReference>
<organism evidence="5 6">
    <name type="scientific">Winslowiella iniecta</name>
    <dbReference type="NCBI Taxonomy" id="1560201"/>
    <lineage>
        <taxon>Bacteria</taxon>
        <taxon>Pseudomonadati</taxon>
        <taxon>Pseudomonadota</taxon>
        <taxon>Gammaproteobacteria</taxon>
        <taxon>Enterobacterales</taxon>
        <taxon>Erwiniaceae</taxon>
        <taxon>Winslowiella</taxon>
    </lineage>
</organism>
<dbReference type="InterPro" id="IPR028082">
    <property type="entry name" value="Peripla_BP_I"/>
</dbReference>
<dbReference type="Gene3D" id="1.10.260.40">
    <property type="entry name" value="lambda repressor-like DNA-binding domains"/>
    <property type="match status" value="1"/>
</dbReference>
<keyword evidence="1" id="KW-0805">Transcription regulation</keyword>
<keyword evidence="3" id="KW-0804">Transcription</keyword>
<dbReference type="GO" id="GO:0000976">
    <property type="term" value="F:transcription cis-regulatory region binding"/>
    <property type="evidence" value="ECO:0007669"/>
    <property type="project" value="TreeGrafter"/>
</dbReference>
<dbReference type="PANTHER" id="PTHR30146:SF152">
    <property type="entry name" value="TRANSCRIPTIONAL REGULATORY PROTEIN"/>
    <property type="match status" value="1"/>
</dbReference>